<dbReference type="PANTHER" id="PTHR24260">
    <property type="match status" value="1"/>
</dbReference>
<gene>
    <name evidence="3" type="ORF">NJQ99_15260</name>
</gene>
<keyword evidence="3" id="KW-0645">Protease</keyword>
<dbReference type="Pfam" id="PF00089">
    <property type="entry name" value="Trypsin"/>
    <property type="match status" value="1"/>
</dbReference>
<dbReference type="GO" id="GO:0006508">
    <property type="term" value="P:proteolysis"/>
    <property type="evidence" value="ECO:0007669"/>
    <property type="project" value="UniProtKB-KW"/>
</dbReference>
<reference evidence="3" key="1">
    <citation type="submission" date="2022-06" db="EMBL/GenBank/DDBJ databases">
        <title>Isolation and Genomics of Futiania mangrovii gen. nov., sp. nov., a Rare and Metabolically-versatile member in the Class Alphaproteobacteria.</title>
        <authorList>
            <person name="Liu L."/>
            <person name="Huang W.-C."/>
            <person name="Pan J."/>
            <person name="Li J."/>
            <person name="Huang Y."/>
            <person name="Du H."/>
            <person name="Liu Y."/>
            <person name="Li M."/>
        </authorList>
    </citation>
    <scope>NUCLEOTIDE SEQUENCE</scope>
    <source>
        <strain evidence="3">FT118</strain>
    </source>
</reference>
<feature type="signal peptide" evidence="1">
    <location>
        <begin position="1"/>
        <end position="26"/>
    </location>
</feature>
<proteinExistence type="predicted"/>
<dbReference type="Proteomes" id="UP001055804">
    <property type="component" value="Unassembled WGS sequence"/>
</dbReference>
<dbReference type="SMART" id="SM00020">
    <property type="entry name" value="Tryp_SPc"/>
    <property type="match status" value="1"/>
</dbReference>
<evidence type="ECO:0000256" key="1">
    <source>
        <dbReference type="SAM" id="SignalP"/>
    </source>
</evidence>
<dbReference type="InterPro" id="IPR043504">
    <property type="entry name" value="Peptidase_S1_PA_chymotrypsin"/>
</dbReference>
<keyword evidence="3" id="KW-0378">Hydrolase</keyword>
<evidence type="ECO:0000259" key="2">
    <source>
        <dbReference type="PROSITE" id="PS50240"/>
    </source>
</evidence>
<dbReference type="EC" id="3.4.21.-" evidence="3"/>
<dbReference type="GO" id="GO:0004252">
    <property type="term" value="F:serine-type endopeptidase activity"/>
    <property type="evidence" value="ECO:0007669"/>
    <property type="project" value="InterPro"/>
</dbReference>
<protein>
    <submittedName>
        <fullName evidence="3">Trypsin-like serine protease</fullName>
        <ecNumber evidence="3">3.4.21.-</ecNumber>
    </submittedName>
</protein>
<accession>A0A9J6PNW3</accession>
<feature type="chain" id="PRO_5039895034" evidence="1">
    <location>
        <begin position="27"/>
        <end position="274"/>
    </location>
</feature>
<dbReference type="InterPro" id="IPR009003">
    <property type="entry name" value="Peptidase_S1_PA"/>
</dbReference>
<keyword evidence="4" id="KW-1185">Reference proteome</keyword>
<organism evidence="3 4">
    <name type="scientific">Futiania mangrovi</name>
    <dbReference type="NCBI Taxonomy" id="2959716"/>
    <lineage>
        <taxon>Bacteria</taxon>
        <taxon>Pseudomonadati</taxon>
        <taxon>Pseudomonadota</taxon>
        <taxon>Alphaproteobacteria</taxon>
        <taxon>Futianiales</taxon>
        <taxon>Futianiaceae</taxon>
        <taxon>Futiania</taxon>
    </lineage>
</organism>
<name>A0A9J6PNW3_9PROT</name>
<dbReference type="Gene3D" id="2.40.10.10">
    <property type="entry name" value="Trypsin-like serine proteases"/>
    <property type="match status" value="2"/>
</dbReference>
<sequence length="274" mass="28187">MFGKDLIRSVLTALGLVFLCAGSAHAVPLGASTQDSSSVYPYVGSVYYGSWGSGILIAPDVVLTAGHVVEEALSYAGTSVFLTGVGPFTTTPPETATSIIGGILHPSYDPSVFGENDIGILFLSANVNLAQYSVLFAEPASGLGGEAASVVGYGLNLTRRIGSLAIDSAYTTDNAIWAFDSSIPMVEGGDSGGGLFVERGGQQLLAGITSFTSISAPYYSYFVSVSGFREFIDGNAPQAQWYGGARPVSEPSAVVVFGLAIIGLLSAAGRPRSQ</sequence>
<dbReference type="PROSITE" id="PS50240">
    <property type="entry name" value="TRYPSIN_DOM"/>
    <property type="match status" value="1"/>
</dbReference>
<keyword evidence="1" id="KW-0732">Signal</keyword>
<dbReference type="InterPro" id="IPR051333">
    <property type="entry name" value="CLIP_Serine_Protease"/>
</dbReference>
<feature type="domain" description="Peptidase S1" evidence="2">
    <location>
        <begin position="28"/>
        <end position="237"/>
    </location>
</feature>
<dbReference type="InterPro" id="IPR001254">
    <property type="entry name" value="Trypsin_dom"/>
</dbReference>
<dbReference type="PANTHER" id="PTHR24260:SF136">
    <property type="entry name" value="GH08193P-RELATED"/>
    <property type="match status" value="1"/>
</dbReference>
<dbReference type="EMBL" id="JAMZFT010000004">
    <property type="protein sequence ID" value="MCP1337778.1"/>
    <property type="molecule type" value="Genomic_DNA"/>
</dbReference>
<dbReference type="AlphaFoldDB" id="A0A9J6PNW3"/>
<evidence type="ECO:0000313" key="4">
    <source>
        <dbReference type="Proteomes" id="UP001055804"/>
    </source>
</evidence>
<evidence type="ECO:0000313" key="3">
    <source>
        <dbReference type="EMBL" id="MCP1337778.1"/>
    </source>
</evidence>
<comment type="caution">
    <text evidence="3">The sequence shown here is derived from an EMBL/GenBank/DDBJ whole genome shotgun (WGS) entry which is preliminary data.</text>
</comment>
<dbReference type="RefSeq" id="WP_269333741.1">
    <property type="nucleotide sequence ID" value="NZ_JAMZFT010000004.1"/>
</dbReference>
<dbReference type="SUPFAM" id="SSF50494">
    <property type="entry name" value="Trypsin-like serine proteases"/>
    <property type="match status" value="1"/>
</dbReference>